<name>A0A7X1HZZ3_9ACTN</name>
<evidence type="ECO:0000313" key="1">
    <source>
        <dbReference type="EMBL" id="MBC2865053.1"/>
    </source>
</evidence>
<evidence type="ECO:0000313" key="2">
    <source>
        <dbReference type="Proteomes" id="UP000517694"/>
    </source>
</evidence>
<dbReference type="EMBL" id="JACMHY010000002">
    <property type="protein sequence ID" value="MBC2865053.1"/>
    <property type="molecule type" value="Genomic_DNA"/>
</dbReference>
<protein>
    <submittedName>
        <fullName evidence="1">Uncharacterized protein</fullName>
    </submittedName>
</protein>
<dbReference type="OrthoDB" id="179194at2"/>
<accession>A0A7X1HZZ3</accession>
<dbReference type="AlphaFoldDB" id="A0A7X1HZZ3"/>
<proteinExistence type="predicted"/>
<sequence length="124" mass="14375">MSYLFVLDLWPTVRPDSERFIRTAMRWHFGSDTGSAYWLKRAADHPFDPLTDVKEVEDLRLFPDRVDELRQVIDQYHIDSRVLPQGPGHSKILITVSVGWHAYPDTVVSSPVNQRMTLVRKVGK</sequence>
<dbReference type="Proteomes" id="UP000517694">
    <property type="component" value="Unassembled WGS sequence"/>
</dbReference>
<comment type="caution">
    <text evidence="1">The sequence shown here is derived from an EMBL/GenBank/DDBJ whole genome shotgun (WGS) entry which is preliminary data.</text>
</comment>
<dbReference type="RefSeq" id="WP_159662033.1">
    <property type="nucleotide sequence ID" value="NZ_JACMHY010000002.1"/>
</dbReference>
<gene>
    <name evidence="1" type="ORF">H1R13_08605</name>
</gene>
<reference evidence="1 2" key="1">
    <citation type="submission" date="2020-08" db="EMBL/GenBank/DDBJ databases">
        <title>Whole-Genome Sequence of French Clinical Streptomyces mexicanus Strain Q0842.</title>
        <authorList>
            <person name="Boxberger M."/>
            <person name="La Scola B."/>
        </authorList>
    </citation>
    <scope>NUCLEOTIDE SEQUENCE [LARGE SCALE GENOMIC DNA]</scope>
    <source>
        <strain evidence="1 2">Marseille-Q0842</strain>
    </source>
</reference>
<organism evidence="1 2">
    <name type="scientific">Streptomyces mexicanus</name>
    <dbReference type="NCBI Taxonomy" id="178566"/>
    <lineage>
        <taxon>Bacteria</taxon>
        <taxon>Bacillati</taxon>
        <taxon>Actinomycetota</taxon>
        <taxon>Actinomycetes</taxon>
        <taxon>Kitasatosporales</taxon>
        <taxon>Streptomycetaceae</taxon>
        <taxon>Streptomyces</taxon>
    </lineage>
</organism>
<keyword evidence="2" id="KW-1185">Reference proteome</keyword>